<keyword evidence="1" id="KW-1133">Transmembrane helix</keyword>
<gene>
    <name evidence="3" type="ORF">EI545_18025</name>
</gene>
<name>A0A3S8UAC7_9RHOB</name>
<dbReference type="InterPro" id="IPR018704">
    <property type="entry name" value="SecYEG/CpoB_TPR"/>
</dbReference>
<evidence type="ECO:0000313" key="4">
    <source>
        <dbReference type="Proteomes" id="UP000282002"/>
    </source>
</evidence>
<keyword evidence="1" id="KW-0472">Membrane</keyword>
<feature type="domain" description="Ancillary SecYEG translocon subunit/Cell division coordinator CpoB TPR" evidence="2">
    <location>
        <begin position="31"/>
        <end position="195"/>
    </location>
</feature>
<evidence type="ECO:0000259" key="2">
    <source>
        <dbReference type="Pfam" id="PF09976"/>
    </source>
</evidence>
<dbReference type="Proteomes" id="UP000282002">
    <property type="component" value="Chromosome"/>
</dbReference>
<keyword evidence="4" id="KW-1185">Reference proteome</keyword>
<keyword evidence="1" id="KW-0812">Transmembrane</keyword>
<evidence type="ECO:0000313" key="3">
    <source>
        <dbReference type="EMBL" id="AZL60556.1"/>
    </source>
</evidence>
<evidence type="ECO:0000256" key="1">
    <source>
        <dbReference type="SAM" id="Phobius"/>
    </source>
</evidence>
<dbReference type="KEGG" id="taw:EI545_18025"/>
<dbReference type="EMBL" id="CP034328">
    <property type="protein sequence ID" value="AZL60556.1"/>
    <property type="molecule type" value="Genomic_DNA"/>
</dbReference>
<accession>A0A3S8UAC7</accession>
<reference evidence="3 4" key="1">
    <citation type="submission" date="2018-12" db="EMBL/GenBank/DDBJ databases">
        <title>Complete genome sequencing of Tabrizicola sp. K13M18.</title>
        <authorList>
            <person name="Bae J.-W."/>
        </authorList>
    </citation>
    <scope>NUCLEOTIDE SEQUENCE [LARGE SCALE GENOMIC DNA]</scope>
    <source>
        <strain evidence="3 4">K13M18</strain>
    </source>
</reference>
<feature type="transmembrane region" description="Helical" evidence="1">
    <location>
        <begin position="27"/>
        <end position="45"/>
    </location>
</feature>
<protein>
    <submittedName>
        <fullName evidence="3">Tetratricopeptide repeat protein</fullName>
    </submittedName>
</protein>
<dbReference type="RefSeq" id="WP_125326748.1">
    <property type="nucleotide sequence ID" value="NZ_CP034328.1"/>
</dbReference>
<dbReference type="Pfam" id="PF09976">
    <property type="entry name" value="TPR_21"/>
    <property type="match status" value="1"/>
</dbReference>
<organism evidence="3 4">
    <name type="scientific">Tabrizicola piscis</name>
    <dbReference type="NCBI Taxonomy" id="2494374"/>
    <lineage>
        <taxon>Bacteria</taxon>
        <taxon>Pseudomonadati</taxon>
        <taxon>Pseudomonadota</taxon>
        <taxon>Alphaproteobacteria</taxon>
        <taxon>Rhodobacterales</taxon>
        <taxon>Paracoccaceae</taxon>
        <taxon>Tabrizicola</taxon>
    </lineage>
</organism>
<dbReference type="AlphaFoldDB" id="A0A3S8UAC7"/>
<sequence>MSNPDSFIEEVTEEVRRDRLFGLFRKYGWIGGVLVVAVVGGAAWTEWSKSRAEARAEAFGDAIIDALDQGTPEERRAALSAIPTDGEQAALLQLILASDPDEDRAATLAALDVVVANTTLSPGYRDLAVLRRVLVAGADTPLADRRTALQSIAVPGRPYRALAEEMLAYLLIEEGKNDEAIAAMTTLMQDQEASGALRARLGQMVVALGGTVPQSTSG</sequence>
<dbReference type="OrthoDB" id="7173339at2"/>
<proteinExistence type="predicted"/>